<dbReference type="AlphaFoldDB" id="A0A0F9VPF6"/>
<accession>A0A0F9VPF6</accession>
<name>A0A0F9VPF6_9ZZZZ</name>
<sequence length="82" mass="9589">MAKDDFSLEVKYPADRFDVMDDNIIKIVRRQPHSTGIDTGDSNKKPKRSLIFGFATEKARNNAKRRIQKHKFPKLTIQVWDD</sequence>
<gene>
    <name evidence="1" type="ORF">LCGC14_0381930</name>
</gene>
<comment type="caution">
    <text evidence="1">The sequence shown here is derived from an EMBL/GenBank/DDBJ whole genome shotgun (WGS) entry which is preliminary data.</text>
</comment>
<organism evidence="1">
    <name type="scientific">marine sediment metagenome</name>
    <dbReference type="NCBI Taxonomy" id="412755"/>
    <lineage>
        <taxon>unclassified sequences</taxon>
        <taxon>metagenomes</taxon>
        <taxon>ecological metagenomes</taxon>
    </lineage>
</organism>
<reference evidence="1" key="1">
    <citation type="journal article" date="2015" name="Nature">
        <title>Complex archaea that bridge the gap between prokaryotes and eukaryotes.</title>
        <authorList>
            <person name="Spang A."/>
            <person name="Saw J.H."/>
            <person name="Jorgensen S.L."/>
            <person name="Zaremba-Niedzwiedzka K."/>
            <person name="Martijn J."/>
            <person name="Lind A.E."/>
            <person name="van Eijk R."/>
            <person name="Schleper C."/>
            <person name="Guy L."/>
            <person name="Ettema T.J."/>
        </authorList>
    </citation>
    <scope>NUCLEOTIDE SEQUENCE</scope>
</reference>
<proteinExistence type="predicted"/>
<evidence type="ECO:0000313" key="1">
    <source>
        <dbReference type="EMBL" id="KKN75341.1"/>
    </source>
</evidence>
<protein>
    <submittedName>
        <fullName evidence="1">Uncharacterized protein</fullName>
    </submittedName>
</protein>
<dbReference type="EMBL" id="LAZR01000312">
    <property type="protein sequence ID" value="KKN75341.1"/>
    <property type="molecule type" value="Genomic_DNA"/>
</dbReference>